<keyword evidence="6" id="KW-1185">Reference proteome</keyword>
<dbReference type="GO" id="GO:0016798">
    <property type="term" value="F:hydrolase activity, acting on glycosyl bonds"/>
    <property type="evidence" value="ECO:0007669"/>
    <property type="project" value="UniProtKB-KW"/>
</dbReference>
<dbReference type="OrthoDB" id="1007256at2"/>
<evidence type="ECO:0000256" key="3">
    <source>
        <dbReference type="SAM" id="SignalP"/>
    </source>
</evidence>
<proteinExistence type="predicted"/>
<keyword evidence="2" id="KW-0326">Glycosidase</keyword>
<dbReference type="InterPro" id="IPR029018">
    <property type="entry name" value="Hex-like_dom2"/>
</dbReference>
<sequence length="333" mass="36499">MIFPKKIHPGRPLRRWLCAVFCVLALLGPDTAGAQHKSPAGRHQPRQSVPTRQKFLLDKTIFVTSDFERSNTAADFAKWLRSQGAAASNSYNKARNRITFVKTNAIEGAAGNDAWQIVVKSRRIFVTFTSDKALRQAVETLQDMVAEDAAKGKYIPGGILTDWGASTASRDHGATTDAASGLRSVGDLEAAVRRLGSKSREVYLILADTDHWRMESPSLETAAPGGRLYPADGYYSTAQLQQLVASAKRSHIEIIPTLELLSENRSFTETFGHSVFSVEGMRLVRAAIEDCIATLHPSKICLGSLSPQADMRYMEFISDLASMLGIELVILES</sequence>
<reference evidence="5 6" key="1">
    <citation type="submission" date="2018-06" db="EMBL/GenBank/DDBJ databases">
        <authorList>
            <consortium name="Pathogen Informatics"/>
            <person name="Doyle S."/>
        </authorList>
    </citation>
    <scope>NUCLEOTIDE SEQUENCE [LARGE SCALE GENOMIC DNA]</scope>
    <source>
        <strain evidence="5 6">NCTC11190</strain>
    </source>
</reference>
<dbReference type="Gene3D" id="3.30.379.10">
    <property type="entry name" value="Chitobiase/beta-hexosaminidase domain 2-like"/>
    <property type="match status" value="1"/>
</dbReference>
<dbReference type="SUPFAM" id="SSF55545">
    <property type="entry name" value="beta-N-acetylhexosaminidase-like domain"/>
    <property type="match status" value="1"/>
</dbReference>
<dbReference type="AlphaFoldDB" id="A0A379MNX0"/>
<dbReference type="RefSeq" id="WP_027290684.1">
    <property type="nucleotide sequence ID" value="NZ_UGVL01000001.1"/>
</dbReference>
<dbReference type="InterPro" id="IPR017853">
    <property type="entry name" value="GH"/>
</dbReference>
<evidence type="ECO:0000313" key="5">
    <source>
        <dbReference type="EMBL" id="SUE33308.1"/>
    </source>
</evidence>
<evidence type="ECO:0000256" key="2">
    <source>
        <dbReference type="ARBA" id="ARBA00023295"/>
    </source>
</evidence>
<dbReference type="Gene3D" id="3.20.20.80">
    <property type="entry name" value="Glycosidases"/>
    <property type="match status" value="1"/>
</dbReference>
<keyword evidence="3" id="KW-0732">Signal</keyword>
<evidence type="ECO:0000313" key="6">
    <source>
        <dbReference type="Proteomes" id="UP000255233"/>
    </source>
</evidence>
<name>A0A379MNX0_9BACT</name>
<gene>
    <name evidence="5" type="ORF">NCTC11190_00515</name>
</gene>
<dbReference type="Pfam" id="PF02838">
    <property type="entry name" value="Glyco_hydro_20b"/>
    <property type="match status" value="1"/>
</dbReference>
<dbReference type="Proteomes" id="UP000255233">
    <property type="component" value="Unassembled WGS sequence"/>
</dbReference>
<organism evidence="5 6">
    <name type="scientific">Rikenella microfusus</name>
    <dbReference type="NCBI Taxonomy" id="28139"/>
    <lineage>
        <taxon>Bacteria</taxon>
        <taxon>Pseudomonadati</taxon>
        <taxon>Bacteroidota</taxon>
        <taxon>Bacteroidia</taxon>
        <taxon>Bacteroidales</taxon>
        <taxon>Rikenellaceae</taxon>
        <taxon>Rikenella</taxon>
    </lineage>
</organism>
<dbReference type="EMBL" id="UGVL01000001">
    <property type="protein sequence ID" value="SUE33308.1"/>
    <property type="molecule type" value="Genomic_DNA"/>
</dbReference>
<keyword evidence="1" id="KW-0378">Hydrolase</keyword>
<dbReference type="SUPFAM" id="SSF51445">
    <property type="entry name" value="(Trans)glycosidases"/>
    <property type="match status" value="1"/>
</dbReference>
<protein>
    <submittedName>
        <fullName evidence="5">N-acetyl-beta-hexosaminidase</fullName>
    </submittedName>
</protein>
<dbReference type="GO" id="GO:0005975">
    <property type="term" value="P:carbohydrate metabolic process"/>
    <property type="evidence" value="ECO:0007669"/>
    <property type="project" value="UniProtKB-ARBA"/>
</dbReference>
<feature type="signal peptide" evidence="3">
    <location>
        <begin position="1"/>
        <end position="34"/>
    </location>
</feature>
<evidence type="ECO:0000259" key="4">
    <source>
        <dbReference type="Pfam" id="PF02838"/>
    </source>
</evidence>
<accession>A0A379MNX0</accession>
<feature type="chain" id="PRO_5016913368" evidence="3">
    <location>
        <begin position="35"/>
        <end position="333"/>
    </location>
</feature>
<dbReference type="STRING" id="880526.GCA_000427365_00930"/>
<dbReference type="InterPro" id="IPR015882">
    <property type="entry name" value="HEX_bac_N"/>
</dbReference>
<evidence type="ECO:0000256" key="1">
    <source>
        <dbReference type="ARBA" id="ARBA00022801"/>
    </source>
</evidence>
<feature type="domain" description="Beta-hexosaminidase bacterial type N-terminal" evidence="4">
    <location>
        <begin position="44"/>
        <end position="163"/>
    </location>
</feature>